<keyword evidence="6 7" id="KW-0472">Membrane</keyword>
<evidence type="ECO:0000313" key="9">
    <source>
        <dbReference type="EMBL" id="MCH6165562.1"/>
    </source>
</evidence>
<protein>
    <submittedName>
        <fullName evidence="9">Carbohydrate ABC transporter permease</fullName>
    </submittedName>
</protein>
<feature type="transmembrane region" description="Helical" evidence="7">
    <location>
        <begin position="242"/>
        <end position="263"/>
    </location>
</feature>
<evidence type="ECO:0000256" key="3">
    <source>
        <dbReference type="ARBA" id="ARBA00022475"/>
    </source>
</evidence>
<feature type="transmembrane region" description="Helical" evidence="7">
    <location>
        <begin position="140"/>
        <end position="158"/>
    </location>
</feature>
<keyword evidence="10" id="KW-1185">Reference proteome</keyword>
<sequence>MNPVLTPRALVGRVAFYVLIALITAFMAVPVLWLLFAPFDRTPTLSASLPQWTWDNFTGLMENPYALISLGNSVLLALGSMVLVTVFGALAAYALSRVHVPGRDALLYVLLLLSSIVTGTAAMVPIFLLMFELDLIDSQLGVVLVLSGGLLPAAIFILKDFMDATPRSYEESARVFGAGPLQILRDVVLPVVRPGIATIAVWTIVNVWGNFLTPFILLRSPEKSPAAVVLYTFYTEGGQADLGLISAFSLLYSIPVVAMYVFVNRRYGFRFHGGIKR</sequence>
<dbReference type="Pfam" id="PF00528">
    <property type="entry name" value="BPD_transp_1"/>
    <property type="match status" value="1"/>
</dbReference>
<comment type="similarity">
    <text evidence="7">Belongs to the binding-protein-dependent transport system permease family.</text>
</comment>
<feature type="transmembrane region" description="Helical" evidence="7">
    <location>
        <begin position="65"/>
        <end position="93"/>
    </location>
</feature>
<dbReference type="InterPro" id="IPR035906">
    <property type="entry name" value="MetI-like_sf"/>
</dbReference>
<dbReference type="InterPro" id="IPR050901">
    <property type="entry name" value="BP-dep_ABC_trans_perm"/>
</dbReference>
<proteinExistence type="inferred from homology"/>
<comment type="subcellular location">
    <subcellularLocation>
        <location evidence="1 7">Cell membrane</location>
        <topology evidence="1 7">Multi-pass membrane protein</topology>
    </subcellularLocation>
</comment>
<feature type="transmembrane region" description="Helical" evidence="7">
    <location>
        <begin position="105"/>
        <end position="128"/>
    </location>
</feature>
<feature type="domain" description="ABC transmembrane type-1" evidence="8">
    <location>
        <begin position="70"/>
        <end position="263"/>
    </location>
</feature>
<evidence type="ECO:0000256" key="5">
    <source>
        <dbReference type="ARBA" id="ARBA00022989"/>
    </source>
</evidence>
<dbReference type="RefSeq" id="WP_241035595.1">
    <property type="nucleotide sequence ID" value="NZ_BAAAJF010000024.1"/>
</dbReference>
<accession>A0ABS9TAM3</accession>
<evidence type="ECO:0000256" key="2">
    <source>
        <dbReference type="ARBA" id="ARBA00022448"/>
    </source>
</evidence>
<dbReference type="CDD" id="cd06261">
    <property type="entry name" value="TM_PBP2"/>
    <property type="match status" value="1"/>
</dbReference>
<evidence type="ECO:0000256" key="4">
    <source>
        <dbReference type="ARBA" id="ARBA00022692"/>
    </source>
</evidence>
<evidence type="ECO:0000313" key="10">
    <source>
        <dbReference type="Proteomes" id="UP001299970"/>
    </source>
</evidence>
<gene>
    <name evidence="9" type="ORF">MMF94_07700</name>
</gene>
<feature type="transmembrane region" description="Helical" evidence="7">
    <location>
        <begin position="14"/>
        <end position="36"/>
    </location>
</feature>
<keyword evidence="2 7" id="KW-0813">Transport</keyword>
<dbReference type="EMBL" id="JAKXMK010000006">
    <property type="protein sequence ID" value="MCH6165562.1"/>
    <property type="molecule type" value="Genomic_DNA"/>
</dbReference>
<dbReference type="Proteomes" id="UP001299970">
    <property type="component" value="Unassembled WGS sequence"/>
</dbReference>
<comment type="caution">
    <text evidence="9">The sequence shown here is derived from an EMBL/GenBank/DDBJ whole genome shotgun (WGS) entry which is preliminary data.</text>
</comment>
<keyword evidence="3" id="KW-1003">Cell membrane</keyword>
<dbReference type="PANTHER" id="PTHR32243:SF18">
    <property type="entry name" value="INNER MEMBRANE ABC TRANSPORTER PERMEASE PROTEIN YCJP"/>
    <property type="match status" value="1"/>
</dbReference>
<dbReference type="PANTHER" id="PTHR32243">
    <property type="entry name" value="MALTOSE TRANSPORT SYSTEM PERMEASE-RELATED"/>
    <property type="match status" value="1"/>
</dbReference>
<keyword evidence="5 7" id="KW-1133">Transmembrane helix</keyword>
<name>A0ABS9TAM3_9PSEU</name>
<evidence type="ECO:0000256" key="6">
    <source>
        <dbReference type="ARBA" id="ARBA00023136"/>
    </source>
</evidence>
<feature type="transmembrane region" description="Helical" evidence="7">
    <location>
        <begin position="195"/>
        <end position="217"/>
    </location>
</feature>
<dbReference type="SUPFAM" id="SSF161098">
    <property type="entry name" value="MetI-like"/>
    <property type="match status" value="1"/>
</dbReference>
<dbReference type="InterPro" id="IPR000515">
    <property type="entry name" value="MetI-like"/>
</dbReference>
<reference evidence="9 10" key="1">
    <citation type="submission" date="2022-03" db="EMBL/GenBank/DDBJ databases">
        <title>Pseudonocardia alaer sp. nov., a novel actinomycete isolated from reed forest soil.</title>
        <authorList>
            <person name="Wang L."/>
        </authorList>
    </citation>
    <scope>NUCLEOTIDE SEQUENCE [LARGE SCALE GENOMIC DNA]</scope>
    <source>
        <strain evidence="9 10">Y-16303</strain>
    </source>
</reference>
<keyword evidence="4 7" id="KW-0812">Transmembrane</keyword>
<evidence type="ECO:0000256" key="7">
    <source>
        <dbReference type="RuleBase" id="RU363032"/>
    </source>
</evidence>
<evidence type="ECO:0000256" key="1">
    <source>
        <dbReference type="ARBA" id="ARBA00004651"/>
    </source>
</evidence>
<evidence type="ECO:0000259" key="8">
    <source>
        <dbReference type="PROSITE" id="PS50928"/>
    </source>
</evidence>
<dbReference type="Gene3D" id="1.10.3720.10">
    <property type="entry name" value="MetI-like"/>
    <property type="match status" value="1"/>
</dbReference>
<organism evidence="9 10">
    <name type="scientific">Pseudonocardia alaniniphila</name>
    <dbReference type="NCBI Taxonomy" id="75291"/>
    <lineage>
        <taxon>Bacteria</taxon>
        <taxon>Bacillati</taxon>
        <taxon>Actinomycetota</taxon>
        <taxon>Actinomycetes</taxon>
        <taxon>Pseudonocardiales</taxon>
        <taxon>Pseudonocardiaceae</taxon>
        <taxon>Pseudonocardia</taxon>
    </lineage>
</organism>
<dbReference type="PROSITE" id="PS50928">
    <property type="entry name" value="ABC_TM1"/>
    <property type="match status" value="1"/>
</dbReference>